<accession>A0A9D9IXY2</accession>
<reference evidence="2" key="2">
    <citation type="journal article" date="2021" name="PeerJ">
        <title>Extensive microbial diversity within the chicken gut microbiome revealed by metagenomics and culture.</title>
        <authorList>
            <person name="Gilroy R."/>
            <person name="Ravi A."/>
            <person name="Getino M."/>
            <person name="Pursley I."/>
            <person name="Horton D.L."/>
            <person name="Alikhan N.F."/>
            <person name="Baker D."/>
            <person name="Gharbi K."/>
            <person name="Hall N."/>
            <person name="Watson M."/>
            <person name="Adriaenssens E.M."/>
            <person name="Foster-Nyarko E."/>
            <person name="Jarju S."/>
            <person name="Secka A."/>
            <person name="Antonio M."/>
            <person name="Oren A."/>
            <person name="Chaudhuri R.R."/>
            <person name="La Ragione R."/>
            <person name="Hildebrand F."/>
            <person name="Pallen M.J."/>
        </authorList>
    </citation>
    <scope>NUCLEOTIDE SEQUENCE</scope>
    <source>
        <strain evidence="2">B3-1481</strain>
    </source>
</reference>
<evidence type="ECO:0000256" key="1">
    <source>
        <dbReference type="SAM" id="SignalP"/>
    </source>
</evidence>
<gene>
    <name evidence="2" type="ORF">IAB76_00255</name>
</gene>
<sequence>MKRLLIKIACLVAAGSLLTSCDLFKLDNYDGPNAQISGRILDAKTNETIQVETYTESAGWWAPPTTVSGSLTVIEDVSDRWGENFYEEQDWFVKFDGNYQNDMVFAGKYSVDFRKLPVFAPAEQTVIQVNEGANSFDFKLTPYCRIIDPEFSYDAANQQIKATFSVEMGDPSRLNTISQVVLCSNSSNFVGHSKNYRENDIDKDPGASLANVTVKEDGTTDRITLTVDASSDGVNTSEFQYERPHYLRIAALATAPGVNTNSIWNFSPIYVMNRDKSINLYDWSTAN</sequence>
<dbReference type="Gene3D" id="2.60.40.1120">
    <property type="entry name" value="Carboxypeptidase-like, regulatory domain"/>
    <property type="match status" value="1"/>
</dbReference>
<evidence type="ECO:0000313" key="2">
    <source>
        <dbReference type="EMBL" id="MBO8479533.1"/>
    </source>
</evidence>
<feature type="signal peptide" evidence="1">
    <location>
        <begin position="1"/>
        <end position="25"/>
    </location>
</feature>
<name>A0A9D9IXY2_9BACT</name>
<reference evidence="2" key="1">
    <citation type="submission" date="2020-10" db="EMBL/GenBank/DDBJ databases">
        <authorList>
            <person name="Gilroy R."/>
        </authorList>
    </citation>
    <scope>NUCLEOTIDE SEQUENCE</scope>
    <source>
        <strain evidence="2">B3-1481</strain>
    </source>
</reference>
<dbReference type="Proteomes" id="UP000823769">
    <property type="component" value="Unassembled WGS sequence"/>
</dbReference>
<dbReference type="Gene3D" id="2.60.40.2060">
    <property type="match status" value="1"/>
</dbReference>
<dbReference type="EMBL" id="JADILW010000003">
    <property type="protein sequence ID" value="MBO8479533.1"/>
    <property type="molecule type" value="Genomic_DNA"/>
</dbReference>
<organism evidence="2 3">
    <name type="scientific">Candidatus Cryptobacteroides avistercoris</name>
    <dbReference type="NCBI Taxonomy" id="2840758"/>
    <lineage>
        <taxon>Bacteria</taxon>
        <taxon>Pseudomonadati</taxon>
        <taxon>Bacteroidota</taxon>
        <taxon>Bacteroidia</taxon>
        <taxon>Bacteroidales</taxon>
        <taxon>Candidatus Cryptobacteroides</taxon>
    </lineage>
</organism>
<dbReference type="PROSITE" id="PS51257">
    <property type="entry name" value="PROKAR_LIPOPROTEIN"/>
    <property type="match status" value="1"/>
</dbReference>
<dbReference type="AlphaFoldDB" id="A0A9D9IXY2"/>
<proteinExistence type="predicted"/>
<protein>
    <submittedName>
        <fullName evidence="2">DUF3823 domain-containing protein</fullName>
    </submittedName>
</protein>
<keyword evidence="1" id="KW-0732">Signal</keyword>
<evidence type="ECO:0000313" key="3">
    <source>
        <dbReference type="Proteomes" id="UP000823769"/>
    </source>
</evidence>
<feature type="chain" id="PRO_5038693048" evidence="1">
    <location>
        <begin position="26"/>
        <end position="287"/>
    </location>
</feature>
<comment type="caution">
    <text evidence="2">The sequence shown here is derived from an EMBL/GenBank/DDBJ whole genome shotgun (WGS) entry which is preliminary data.</text>
</comment>